<feature type="transmembrane region" description="Helical" evidence="11">
    <location>
        <begin position="484"/>
        <end position="501"/>
    </location>
</feature>
<reference evidence="13" key="2">
    <citation type="submission" date="2011-02" db="EMBL/GenBank/DDBJ databases">
        <authorList>
            <person name="MacLean D."/>
        </authorList>
    </citation>
    <scope>NUCLEOTIDE SEQUENCE</scope>
</reference>
<dbReference type="InterPro" id="IPR045687">
    <property type="entry name" value="PIGG/GPI7_C"/>
</dbReference>
<dbReference type="CDD" id="cd16024">
    <property type="entry name" value="GPI_EPT_2"/>
    <property type="match status" value="1"/>
</dbReference>
<evidence type="ECO:0000256" key="5">
    <source>
        <dbReference type="ARBA" id="ARBA00022679"/>
    </source>
</evidence>
<accession>F0W2V9</accession>
<evidence type="ECO:0000256" key="10">
    <source>
        <dbReference type="ARBA" id="ARBA00023180"/>
    </source>
</evidence>
<dbReference type="InterPro" id="IPR017850">
    <property type="entry name" value="Alkaline_phosphatase_core_sf"/>
</dbReference>
<feature type="transmembrane region" description="Helical" evidence="11">
    <location>
        <begin position="796"/>
        <end position="814"/>
    </location>
</feature>
<feature type="transmembrane region" description="Helical" evidence="11">
    <location>
        <begin position="710"/>
        <end position="731"/>
    </location>
</feature>
<evidence type="ECO:0000256" key="9">
    <source>
        <dbReference type="ARBA" id="ARBA00023136"/>
    </source>
</evidence>
<dbReference type="UniPathway" id="UPA00196"/>
<gene>
    <name evidence="13" type="primary">AlNc14C11G1337</name>
    <name evidence="13" type="ORF">ALNC14_015380</name>
</gene>
<dbReference type="PANTHER" id="PTHR23072">
    <property type="entry name" value="PHOSPHATIDYLINOSITOL GLYCAN-RELATED"/>
    <property type="match status" value="1"/>
</dbReference>
<dbReference type="GO" id="GO:0005789">
    <property type="term" value="C:endoplasmic reticulum membrane"/>
    <property type="evidence" value="ECO:0007669"/>
    <property type="project" value="UniProtKB-SubCell"/>
</dbReference>
<organism evidence="13">
    <name type="scientific">Albugo laibachii Nc14</name>
    <dbReference type="NCBI Taxonomy" id="890382"/>
    <lineage>
        <taxon>Eukaryota</taxon>
        <taxon>Sar</taxon>
        <taxon>Stramenopiles</taxon>
        <taxon>Oomycota</taxon>
        <taxon>Peronosporomycetes</taxon>
        <taxon>Albuginales</taxon>
        <taxon>Albuginaceae</taxon>
        <taxon>Albugo</taxon>
    </lineage>
</organism>
<keyword evidence="4" id="KW-0337">GPI-anchor biosynthesis</keyword>
<name>F0W2V9_9STRA</name>
<dbReference type="Gene3D" id="3.40.720.10">
    <property type="entry name" value="Alkaline Phosphatase, subunit A"/>
    <property type="match status" value="1"/>
</dbReference>
<evidence type="ECO:0000256" key="3">
    <source>
        <dbReference type="ARBA" id="ARBA00005315"/>
    </source>
</evidence>
<comment type="similarity">
    <text evidence="3">Belongs to the PIGG/PIGN/PIGO family. PIGG subfamily.</text>
</comment>
<evidence type="ECO:0000259" key="12">
    <source>
        <dbReference type="Pfam" id="PF19316"/>
    </source>
</evidence>
<evidence type="ECO:0000256" key="1">
    <source>
        <dbReference type="ARBA" id="ARBA00004477"/>
    </source>
</evidence>
<evidence type="ECO:0000256" key="6">
    <source>
        <dbReference type="ARBA" id="ARBA00022692"/>
    </source>
</evidence>
<evidence type="ECO:0000256" key="8">
    <source>
        <dbReference type="ARBA" id="ARBA00022989"/>
    </source>
</evidence>
<dbReference type="Pfam" id="PF19316">
    <property type="entry name" value="PIGO_PIGG"/>
    <property type="match status" value="1"/>
</dbReference>
<keyword evidence="7" id="KW-0256">Endoplasmic reticulum</keyword>
<keyword evidence="5" id="KW-0808">Transferase</keyword>
<dbReference type="InterPro" id="IPR002591">
    <property type="entry name" value="Phosphodiest/P_Trfase"/>
</dbReference>
<protein>
    <submittedName>
        <fullName evidence="13">Uncharacterized protein AlNc14C11G1337</fullName>
    </submittedName>
</protein>
<dbReference type="Pfam" id="PF01663">
    <property type="entry name" value="Phosphodiest"/>
    <property type="match status" value="1"/>
</dbReference>
<dbReference type="GO" id="GO:0006506">
    <property type="term" value="P:GPI anchor biosynthetic process"/>
    <property type="evidence" value="ECO:0007669"/>
    <property type="project" value="UniProtKB-UniPathway"/>
</dbReference>
<comment type="pathway">
    <text evidence="2">Glycolipid biosynthesis; glycosylphosphatidylinositol-anchor biosynthesis.</text>
</comment>
<dbReference type="InterPro" id="IPR039527">
    <property type="entry name" value="PIGG/GPI7"/>
</dbReference>
<keyword evidence="6 11" id="KW-0812">Transmembrane</keyword>
<dbReference type="GO" id="GO:0051267">
    <property type="term" value="F:CP2 mannose-ethanolamine phosphotransferase activity"/>
    <property type="evidence" value="ECO:0007669"/>
    <property type="project" value="TreeGrafter"/>
</dbReference>
<sequence length="956" mass="109258">MANVVDRYLTQSLCIIALIAVYLCASGLIHVDEVFFSESHRHASLQTGFISLDSKTTQNGNHDTPYDRMVFVLVDALRADMVLGKDKMYEGDQLKQSNSTLVNLERYMEYTHGLIAKNRALAYVAEASIPTGLFALHNEKPITMPRLKALMTGRSPAFIDILKNFNSVALQENNLIEKLYKAGKKIVFYGDDTWLRLFPDYFMRHDGTSSFFTRDTVEVDWNVTRHLQDELDPAFNDPKSKDWDVLILHYLGVDHVGHLRGPRSKMMEVKLVEMDSVIRTLHENIQLQDKKRQSKDPKAKSTLVVLCSDHGMSEVGNHGGSSIEESSALILFLYSKDDTIRHRNSEKLITRKLQIDLAPTLSVLLDVDIPDLSGGLLIKDVIEHASNMNNGSGDNVQNSDIKYQLNTWIKNYQQLYTLAVELFPDDREGLNYRREALLKSVKNAFRSNERSALDEELTHVQTETAQLQDLILKITATSATYNKTSIYTGITLLFLCTFIEMRRVRRRSFRSINSTSFTAACCLVQYMSLASSSLIENEHATSFCLVCTLLMYQFFQQVKINGVKDTASKCHFTFIMAMILIRLLRMRNQVANYGRLNGVVVDIGVPGNEFAENDSLSILSTAPIMTLRLLWLYYVVIWTLLCLRVQTVVWRHTEPTTKERFDPTRKSYWLIQLTCFTVAQVCSFCTHWHLDNPSIGDSLRWRDPDMYARLVYYATVVSLITWLFQVFLRLYTSQNMKEALRQDFLAIELAMWPVVQLVLRSAHLPTLAVLSVLLWVIPKVLRVIEKSQPNSLDVESFLAIFSVLIAQVAFFALGNSHLVSTVDISQAYHGLSAYSQVLVGGISFINVFCGPILCFLNFAQWLLYFFIESKPNPKVLSCHRTIMIVFGYQTLRFGLYSAIVYWMRFHLFIWSVFAPKLLYEIAYSSFIYVFLFVLSSLLGPVGVEETDVRTQEEVHN</sequence>
<keyword evidence="10" id="KW-0325">Glycoprotein</keyword>
<dbReference type="EMBL" id="FR824056">
    <property type="protein sequence ID" value="CCA15395.1"/>
    <property type="molecule type" value="Genomic_DNA"/>
</dbReference>
<evidence type="ECO:0000313" key="13">
    <source>
        <dbReference type="EMBL" id="CCA15395.1"/>
    </source>
</evidence>
<feature type="transmembrane region" description="Helical" evidence="11">
    <location>
        <begin position="631"/>
        <end position="650"/>
    </location>
</feature>
<evidence type="ECO:0000256" key="11">
    <source>
        <dbReference type="SAM" id="Phobius"/>
    </source>
</evidence>
<evidence type="ECO:0000256" key="4">
    <source>
        <dbReference type="ARBA" id="ARBA00022502"/>
    </source>
</evidence>
<keyword evidence="8 11" id="KW-1133">Transmembrane helix</keyword>
<feature type="transmembrane region" description="Helical" evidence="11">
    <location>
        <begin position="834"/>
        <end position="867"/>
    </location>
</feature>
<dbReference type="SUPFAM" id="SSF53649">
    <property type="entry name" value="Alkaline phosphatase-like"/>
    <property type="match status" value="1"/>
</dbReference>
<feature type="transmembrane region" description="Helical" evidence="11">
    <location>
        <begin position="925"/>
        <end position="943"/>
    </location>
</feature>
<evidence type="ECO:0000256" key="2">
    <source>
        <dbReference type="ARBA" id="ARBA00004687"/>
    </source>
</evidence>
<reference evidence="13" key="1">
    <citation type="journal article" date="2011" name="PLoS Biol.">
        <title>Gene gain and loss during evolution of obligate parasitism in the white rust pathogen of Arabidopsis thaliana.</title>
        <authorList>
            <person name="Kemen E."/>
            <person name="Gardiner A."/>
            <person name="Schultz-Larsen T."/>
            <person name="Kemen A.C."/>
            <person name="Balmuth A.L."/>
            <person name="Robert-Seilaniantz A."/>
            <person name="Bailey K."/>
            <person name="Holub E."/>
            <person name="Studholme D.J."/>
            <person name="Maclean D."/>
            <person name="Jones J.D."/>
        </authorList>
    </citation>
    <scope>NUCLEOTIDE SEQUENCE</scope>
</reference>
<feature type="transmembrane region" description="Helical" evidence="11">
    <location>
        <begin position="670"/>
        <end position="690"/>
    </location>
</feature>
<dbReference type="AlphaFoldDB" id="F0W2V9"/>
<feature type="transmembrane region" description="Helical" evidence="11">
    <location>
        <begin position="12"/>
        <end position="31"/>
    </location>
</feature>
<feature type="transmembrane region" description="Helical" evidence="11">
    <location>
        <begin position="893"/>
        <end position="913"/>
    </location>
</feature>
<dbReference type="PANTHER" id="PTHR23072:SF0">
    <property type="entry name" value="GPI ETHANOLAMINE PHOSPHATE TRANSFERASE 2"/>
    <property type="match status" value="1"/>
</dbReference>
<comment type="subcellular location">
    <subcellularLocation>
        <location evidence="1">Endoplasmic reticulum membrane</location>
        <topology evidence="1">Multi-pass membrane protein</topology>
    </subcellularLocation>
</comment>
<dbReference type="InterPro" id="IPR037674">
    <property type="entry name" value="PIG-G_N"/>
</dbReference>
<keyword evidence="9 11" id="KW-0472">Membrane</keyword>
<feature type="domain" description="GPI ethanolamine phosphate transferase 2 C-terminal" evidence="12">
    <location>
        <begin position="480"/>
        <end position="930"/>
    </location>
</feature>
<proteinExistence type="inferred from homology"/>
<evidence type="ECO:0000256" key="7">
    <source>
        <dbReference type="ARBA" id="ARBA00022824"/>
    </source>
</evidence>
<dbReference type="HOGENOM" id="CLU_004770_4_0_1"/>
<feature type="transmembrane region" description="Helical" evidence="11">
    <location>
        <begin position="765"/>
        <end position="784"/>
    </location>
</feature>